<dbReference type="InterPro" id="IPR001264">
    <property type="entry name" value="Glyco_trans_51"/>
</dbReference>
<dbReference type="GO" id="GO:0005886">
    <property type="term" value="C:plasma membrane"/>
    <property type="evidence" value="ECO:0007669"/>
    <property type="project" value="UniProtKB-SubCell"/>
</dbReference>
<dbReference type="InterPro" id="IPR050396">
    <property type="entry name" value="Glycosyltr_51/Transpeptidase"/>
</dbReference>
<evidence type="ECO:0000256" key="2">
    <source>
        <dbReference type="ARBA" id="ARBA00018638"/>
    </source>
</evidence>
<keyword evidence="5" id="KW-0046">Antibiotic resistance</keyword>
<reference evidence="8 9" key="1">
    <citation type="submission" date="2016-10" db="EMBL/GenBank/DDBJ databases">
        <authorList>
            <person name="de Groot N.N."/>
        </authorList>
    </citation>
    <scope>NUCLEOTIDE SEQUENCE [LARGE SCALE GENOMIC DNA]</scope>
    <source>
        <strain evidence="8 9">CGMCC 1.5070</strain>
    </source>
</reference>
<protein>
    <recommendedName>
        <fullName evidence="2">Penicillin-binding protein 1A</fullName>
    </recommendedName>
</protein>
<feature type="chain" id="PRO_5011502860" description="Penicillin-binding protein 1A" evidence="6">
    <location>
        <begin position="26"/>
        <end position="212"/>
    </location>
</feature>
<evidence type="ECO:0000256" key="6">
    <source>
        <dbReference type="SAM" id="SignalP"/>
    </source>
</evidence>
<name>A0A1H7Z4K7_9FIRM</name>
<evidence type="ECO:0000313" key="9">
    <source>
        <dbReference type="Proteomes" id="UP000199158"/>
    </source>
</evidence>
<dbReference type="InterPro" id="IPR023346">
    <property type="entry name" value="Lysozyme-like_dom_sf"/>
</dbReference>
<dbReference type="InterPro" id="IPR036950">
    <property type="entry name" value="PBP_transglycosylase"/>
</dbReference>
<keyword evidence="9" id="KW-1185">Reference proteome</keyword>
<keyword evidence="3" id="KW-0808">Transferase</keyword>
<gene>
    <name evidence="8" type="ORF">SAMN05216180_0447</name>
</gene>
<dbReference type="AlphaFoldDB" id="A0A1H7Z4K7"/>
<dbReference type="STRING" id="474960.SAMN05216180_0447"/>
<feature type="domain" description="Glycosyl transferase family 51" evidence="7">
    <location>
        <begin position="48"/>
        <end position="203"/>
    </location>
</feature>
<sequence length="212" mass="24194">MKKIVLCLFSVTFLICVCFSSIRYAPVVSTGVEMYQSAVEKTSIQDKIKKIKTKETYVTLDQISQEYLDKVIDSEDRRFYWHCGIDFIATARAMYNNIKAGAFIQGGSTITQQLAKNLYFSFEKKYERKVAELLVALNLETKLTKKEILELYCNITYFGEGCYGIKEAALHYYNVEPSQLTSKQAEALVKTLKAPNNYNPNAILESALFALY</sequence>
<dbReference type="EMBL" id="FOCG01000001">
    <property type="protein sequence ID" value="SEM53542.1"/>
    <property type="molecule type" value="Genomic_DNA"/>
</dbReference>
<dbReference type="PANTHER" id="PTHR32282:SF33">
    <property type="entry name" value="PEPTIDOGLYCAN GLYCOSYLTRANSFERASE"/>
    <property type="match status" value="1"/>
</dbReference>
<dbReference type="SUPFAM" id="SSF53955">
    <property type="entry name" value="Lysozyme-like"/>
    <property type="match status" value="1"/>
</dbReference>
<dbReference type="Gene3D" id="1.10.3810.10">
    <property type="entry name" value="Biosynthetic peptidoglycan transglycosylase-like"/>
    <property type="match status" value="1"/>
</dbReference>
<keyword evidence="6" id="KW-0732">Signal</keyword>
<evidence type="ECO:0000313" key="8">
    <source>
        <dbReference type="EMBL" id="SEM53542.1"/>
    </source>
</evidence>
<dbReference type="GO" id="GO:0008955">
    <property type="term" value="F:peptidoglycan glycosyltransferase activity"/>
    <property type="evidence" value="ECO:0007669"/>
    <property type="project" value="TreeGrafter"/>
</dbReference>
<keyword evidence="4" id="KW-0735">Signal-anchor</keyword>
<dbReference type="Proteomes" id="UP000199158">
    <property type="component" value="Unassembled WGS sequence"/>
</dbReference>
<dbReference type="PANTHER" id="PTHR32282">
    <property type="entry name" value="BINDING PROTEIN TRANSPEPTIDASE, PUTATIVE-RELATED"/>
    <property type="match status" value="1"/>
</dbReference>
<evidence type="ECO:0000259" key="7">
    <source>
        <dbReference type="Pfam" id="PF00912"/>
    </source>
</evidence>
<accession>A0A1H7Z4K7</accession>
<dbReference type="OrthoDB" id="9766909at2"/>
<evidence type="ECO:0000256" key="5">
    <source>
        <dbReference type="ARBA" id="ARBA00023251"/>
    </source>
</evidence>
<dbReference type="RefSeq" id="WP_092751209.1">
    <property type="nucleotide sequence ID" value="NZ_FOCG01000001.1"/>
</dbReference>
<feature type="signal peptide" evidence="6">
    <location>
        <begin position="1"/>
        <end position="25"/>
    </location>
</feature>
<dbReference type="GO" id="GO:0009252">
    <property type="term" value="P:peptidoglycan biosynthetic process"/>
    <property type="evidence" value="ECO:0007669"/>
    <property type="project" value="UniProtKB-UniPathway"/>
</dbReference>
<evidence type="ECO:0000256" key="4">
    <source>
        <dbReference type="ARBA" id="ARBA00022968"/>
    </source>
</evidence>
<evidence type="ECO:0000256" key="1">
    <source>
        <dbReference type="ARBA" id="ARBA00004401"/>
    </source>
</evidence>
<keyword evidence="4" id="KW-0812">Transmembrane</keyword>
<comment type="subcellular location">
    <subcellularLocation>
        <location evidence="1">Cell membrane</location>
        <topology evidence="1">Single-pass type II membrane protein</topology>
    </subcellularLocation>
</comment>
<dbReference type="Pfam" id="PF00912">
    <property type="entry name" value="Transgly"/>
    <property type="match status" value="1"/>
</dbReference>
<dbReference type="GO" id="GO:0046677">
    <property type="term" value="P:response to antibiotic"/>
    <property type="evidence" value="ECO:0007669"/>
    <property type="project" value="UniProtKB-KW"/>
</dbReference>
<proteinExistence type="predicted"/>
<organism evidence="8 9">
    <name type="scientific">Hydrogenoanaerobacterium saccharovorans</name>
    <dbReference type="NCBI Taxonomy" id="474960"/>
    <lineage>
        <taxon>Bacteria</taxon>
        <taxon>Bacillati</taxon>
        <taxon>Bacillota</taxon>
        <taxon>Clostridia</taxon>
        <taxon>Eubacteriales</taxon>
        <taxon>Oscillospiraceae</taxon>
        <taxon>Hydrogenoanaerobacterium</taxon>
    </lineage>
</organism>
<dbReference type="UniPathway" id="UPA00219"/>
<evidence type="ECO:0000256" key="3">
    <source>
        <dbReference type="ARBA" id="ARBA00022679"/>
    </source>
</evidence>